<feature type="active site" description="Proton donor/acceptor" evidence="7">
    <location>
        <position position="216"/>
    </location>
</feature>
<dbReference type="OrthoDB" id="9802862at2"/>
<name>A0A5C6A9T9_9BACT</name>
<keyword evidence="5" id="KW-0862">Zinc</keyword>
<evidence type="ECO:0000313" key="12">
    <source>
        <dbReference type="Proteomes" id="UP000317421"/>
    </source>
</evidence>
<protein>
    <submittedName>
        <fullName evidence="11">Murein peptide amidase A</fullName>
    </submittedName>
</protein>
<dbReference type="EMBL" id="SJPR01000004">
    <property type="protein sequence ID" value="TWT96206.1"/>
    <property type="molecule type" value="Genomic_DNA"/>
</dbReference>
<evidence type="ECO:0000256" key="2">
    <source>
        <dbReference type="ARBA" id="ARBA00005988"/>
    </source>
</evidence>
<dbReference type="InterPro" id="IPR000834">
    <property type="entry name" value="Peptidase_M14"/>
</dbReference>
<evidence type="ECO:0000256" key="4">
    <source>
        <dbReference type="ARBA" id="ARBA00022801"/>
    </source>
</evidence>
<comment type="similarity">
    <text evidence="2 7">Belongs to the peptidase M14 family.</text>
</comment>
<comment type="cofactor">
    <cofactor evidence="1">
        <name>Zn(2+)</name>
        <dbReference type="ChEBI" id="CHEBI:29105"/>
    </cofactor>
</comment>
<feature type="domain" description="Peptidase M14" evidence="10">
    <location>
        <begin position="1"/>
        <end position="244"/>
    </location>
</feature>
<dbReference type="GO" id="GO:0008270">
    <property type="term" value="F:zinc ion binding"/>
    <property type="evidence" value="ECO:0007669"/>
    <property type="project" value="InterPro"/>
</dbReference>
<dbReference type="GO" id="GO:0006508">
    <property type="term" value="P:proteolysis"/>
    <property type="evidence" value="ECO:0007669"/>
    <property type="project" value="UniProtKB-KW"/>
</dbReference>
<dbReference type="Pfam" id="PF00246">
    <property type="entry name" value="Peptidase_M14"/>
    <property type="match status" value="1"/>
</dbReference>
<feature type="chain" id="PRO_5022861631" evidence="9">
    <location>
        <begin position="28"/>
        <end position="244"/>
    </location>
</feature>
<evidence type="ECO:0000256" key="7">
    <source>
        <dbReference type="PROSITE-ProRule" id="PRU01379"/>
    </source>
</evidence>
<dbReference type="SMART" id="SM00631">
    <property type="entry name" value="Zn_pept"/>
    <property type="match status" value="1"/>
</dbReference>
<dbReference type="Proteomes" id="UP000317421">
    <property type="component" value="Unassembled WGS sequence"/>
</dbReference>
<keyword evidence="6" id="KW-0482">Metalloprotease</keyword>
<evidence type="ECO:0000313" key="11">
    <source>
        <dbReference type="EMBL" id="TWT96206.1"/>
    </source>
</evidence>
<evidence type="ECO:0000259" key="10">
    <source>
        <dbReference type="PROSITE" id="PS52035"/>
    </source>
</evidence>
<keyword evidence="9" id="KW-0732">Signal</keyword>
<evidence type="ECO:0000256" key="8">
    <source>
        <dbReference type="SAM" id="MobiDB-lite"/>
    </source>
</evidence>
<evidence type="ECO:0000256" key="5">
    <source>
        <dbReference type="ARBA" id="ARBA00022833"/>
    </source>
</evidence>
<dbReference type="PRINTS" id="PR00765">
    <property type="entry name" value="CRBOXYPTASEA"/>
</dbReference>
<keyword evidence="4" id="KW-0378">Hydrolase</keyword>
<dbReference type="SUPFAM" id="SSF53187">
    <property type="entry name" value="Zn-dependent exopeptidases"/>
    <property type="match status" value="1"/>
</dbReference>
<sequence length="244" mass="26066" precursor="true">MTCPNIAAIARSLTLLALLAMASSGRANPEEMVLGQSVDGRPITAQVHGAETAAQTVLVIASIHGSEPAGTPLMGRLEAWLADHPDDWAGRRVVIVAVANPDGYARRERFNTHGVDLNRNFPADNRTEHATHGETPLSEPESRALMRALQTFNPERVVSLHQPLLCVDYDGPGEELATAMSNAIEGRLPVKKLGGRPGSLGSYVGEVLGKPIVTLELPKGVEEQGADRLWNDYGAALVAFIRGN</sequence>
<dbReference type="GO" id="GO:0005615">
    <property type="term" value="C:extracellular space"/>
    <property type="evidence" value="ECO:0007669"/>
    <property type="project" value="TreeGrafter"/>
</dbReference>
<dbReference type="PROSITE" id="PS52035">
    <property type="entry name" value="PEPTIDASE_M14"/>
    <property type="match status" value="1"/>
</dbReference>
<dbReference type="AlphaFoldDB" id="A0A5C6A9T9"/>
<organism evidence="11 12">
    <name type="scientific">Botrimarina colliarenosi</name>
    <dbReference type="NCBI Taxonomy" id="2528001"/>
    <lineage>
        <taxon>Bacteria</taxon>
        <taxon>Pseudomonadati</taxon>
        <taxon>Planctomycetota</taxon>
        <taxon>Planctomycetia</taxon>
        <taxon>Pirellulales</taxon>
        <taxon>Lacipirellulaceae</taxon>
        <taxon>Botrimarina</taxon>
    </lineage>
</organism>
<dbReference type="RefSeq" id="WP_146445988.1">
    <property type="nucleotide sequence ID" value="NZ_SJPR01000004.1"/>
</dbReference>
<evidence type="ECO:0000256" key="3">
    <source>
        <dbReference type="ARBA" id="ARBA00022670"/>
    </source>
</evidence>
<accession>A0A5C6A9T9</accession>
<feature type="signal peptide" evidence="9">
    <location>
        <begin position="1"/>
        <end position="27"/>
    </location>
</feature>
<reference evidence="11 12" key="1">
    <citation type="submission" date="2019-02" db="EMBL/GenBank/DDBJ databases">
        <title>Deep-cultivation of Planctomycetes and their phenomic and genomic characterization uncovers novel biology.</title>
        <authorList>
            <person name="Wiegand S."/>
            <person name="Jogler M."/>
            <person name="Boedeker C."/>
            <person name="Pinto D."/>
            <person name="Vollmers J."/>
            <person name="Rivas-Marin E."/>
            <person name="Kohn T."/>
            <person name="Peeters S.H."/>
            <person name="Heuer A."/>
            <person name="Rast P."/>
            <person name="Oberbeckmann S."/>
            <person name="Bunk B."/>
            <person name="Jeske O."/>
            <person name="Meyerdierks A."/>
            <person name="Storesund J.E."/>
            <person name="Kallscheuer N."/>
            <person name="Luecker S."/>
            <person name="Lage O.M."/>
            <person name="Pohl T."/>
            <person name="Merkel B.J."/>
            <person name="Hornburger P."/>
            <person name="Mueller R.-W."/>
            <person name="Bruemmer F."/>
            <person name="Labrenz M."/>
            <person name="Spormann A.M."/>
            <person name="Op Den Camp H."/>
            <person name="Overmann J."/>
            <person name="Amann R."/>
            <person name="Jetten M.S.M."/>
            <person name="Mascher T."/>
            <person name="Medema M.H."/>
            <person name="Devos D.P."/>
            <person name="Kaster A.-K."/>
            <person name="Ovreas L."/>
            <person name="Rohde M."/>
            <person name="Galperin M.Y."/>
            <person name="Jogler C."/>
        </authorList>
    </citation>
    <scope>NUCLEOTIDE SEQUENCE [LARGE SCALE GENOMIC DNA]</scope>
    <source>
        <strain evidence="11 12">Pla108</strain>
    </source>
</reference>
<proteinExistence type="inferred from homology"/>
<evidence type="ECO:0000256" key="1">
    <source>
        <dbReference type="ARBA" id="ARBA00001947"/>
    </source>
</evidence>
<evidence type="ECO:0000256" key="6">
    <source>
        <dbReference type="ARBA" id="ARBA00023049"/>
    </source>
</evidence>
<dbReference type="PANTHER" id="PTHR11705:SF143">
    <property type="entry name" value="SLL0236 PROTEIN"/>
    <property type="match status" value="1"/>
</dbReference>
<evidence type="ECO:0000256" key="9">
    <source>
        <dbReference type="SAM" id="SignalP"/>
    </source>
</evidence>
<keyword evidence="3" id="KW-0645">Protease</keyword>
<comment type="caution">
    <text evidence="11">The sequence shown here is derived from an EMBL/GenBank/DDBJ whole genome shotgun (WGS) entry which is preliminary data.</text>
</comment>
<dbReference type="Gene3D" id="3.40.630.10">
    <property type="entry name" value="Zn peptidases"/>
    <property type="match status" value="1"/>
</dbReference>
<dbReference type="GO" id="GO:0004181">
    <property type="term" value="F:metallocarboxypeptidase activity"/>
    <property type="evidence" value="ECO:0007669"/>
    <property type="project" value="InterPro"/>
</dbReference>
<dbReference type="PANTHER" id="PTHR11705">
    <property type="entry name" value="PROTEASE FAMILY M14 CARBOXYPEPTIDASE A,B"/>
    <property type="match status" value="1"/>
</dbReference>
<keyword evidence="12" id="KW-1185">Reference proteome</keyword>
<gene>
    <name evidence="11" type="ORF">Pla108_32950</name>
</gene>
<feature type="region of interest" description="Disordered" evidence="8">
    <location>
        <begin position="116"/>
        <end position="141"/>
    </location>
</feature>